<dbReference type="AlphaFoldDB" id="A0A088E7N5"/>
<reference evidence="10 11" key="2">
    <citation type="journal article" date="2015" name="Genome Announc.">
        <title>Complete Genome Sequences of Evolved Arsenate-Resistant Metallosphaera sedula Strains.</title>
        <authorList>
            <person name="Ai C."/>
            <person name="McCarthy S."/>
            <person name="Schackwitz W."/>
            <person name="Martin J."/>
            <person name="Lipzen A."/>
            <person name="Blum P."/>
        </authorList>
    </citation>
    <scope>NUCLEOTIDE SEQUENCE [LARGE SCALE GENOMIC DNA]</scope>
    <source>
        <strain evidence="5 11">ARS120-1</strain>
        <strain evidence="6 10">ARS120-2</strain>
        <strain evidence="3 13">ARS50-1</strain>
        <strain evidence="4 12">ARS50-2</strain>
    </source>
</reference>
<dbReference type="EMBL" id="CP012174">
    <property type="protein sequence ID" value="AKV79073.1"/>
    <property type="molecule type" value="Genomic_DNA"/>
</dbReference>
<evidence type="ECO:0000313" key="7">
    <source>
        <dbReference type="EMBL" id="AKV83553.1"/>
    </source>
</evidence>
<evidence type="ECO:0000313" key="10">
    <source>
        <dbReference type="Proteomes" id="UP000061362"/>
    </source>
</evidence>
<evidence type="ECO:0000313" key="8">
    <source>
        <dbReference type="Proteomes" id="UP000029084"/>
    </source>
</evidence>
<evidence type="ECO:0000256" key="1">
    <source>
        <dbReference type="SAM" id="Coils"/>
    </source>
</evidence>
<keyword evidence="1" id="KW-0175">Coiled coil</keyword>
<organism evidence="2 8">
    <name type="scientific">Metallosphaera sedula</name>
    <dbReference type="NCBI Taxonomy" id="43687"/>
    <lineage>
        <taxon>Archaea</taxon>
        <taxon>Thermoproteota</taxon>
        <taxon>Thermoprotei</taxon>
        <taxon>Sulfolobales</taxon>
        <taxon>Sulfolobaceae</taxon>
        <taxon>Metallosphaera</taxon>
    </lineage>
</organism>
<dbReference type="Proteomes" id="UP000062398">
    <property type="component" value="Chromosome"/>
</dbReference>
<dbReference type="EMBL" id="CP008822">
    <property type="protein sequence ID" value="AIM27727.1"/>
    <property type="molecule type" value="Genomic_DNA"/>
</dbReference>
<evidence type="ECO:0000313" key="11">
    <source>
        <dbReference type="Proteomes" id="UP000062398"/>
    </source>
</evidence>
<dbReference type="EMBL" id="CP012176">
    <property type="protein sequence ID" value="AKV83553.1"/>
    <property type="molecule type" value="Genomic_DNA"/>
</dbReference>
<dbReference type="Proteomes" id="UP000061362">
    <property type="component" value="Chromosome"/>
</dbReference>
<dbReference type="GeneID" id="91756090"/>
<evidence type="ECO:0000313" key="9">
    <source>
        <dbReference type="Proteomes" id="UP000056255"/>
    </source>
</evidence>
<evidence type="ECO:0000313" key="5">
    <source>
        <dbReference type="EMBL" id="AKV79073.1"/>
    </source>
</evidence>
<dbReference type="Proteomes" id="UP000056255">
    <property type="component" value="Chromosome"/>
</dbReference>
<reference evidence="7 9" key="3">
    <citation type="submission" date="2015-07" db="EMBL/GenBank/DDBJ databases">
        <title>Physiological, transcriptional responses and genome re-sequencing of acid resistant extremely thermoacidophilic Metallosphaera sedula SARC-M1.</title>
        <authorList>
            <person name="Ai C."/>
            <person name="McCarthy S."/>
            <person name="Eckrich V."/>
            <person name="Rudrappa D."/>
            <person name="Qiu G."/>
            <person name="Blum P."/>
        </authorList>
    </citation>
    <scope>NUCLEOTIDE SEQUENCE [LARGE SCALE GENOMIC DNA]</scope>
    <source>
        <strain evidence="7 9">SARC-M1</strain>
    </source>
</reference>
<evidence type="ECO:0000313" key="12">
    <source>
        <dbReference type="Proteomes" id="UP000062475"/>
    </source>
</evidence>
<evidence type="ECO:0000313" key="2">
    <source>
        <dbReference type="EMBL" id="AIM27727.1"/>
    </source>
</evidence>
<gene>
    <name evidence="2" type="ORF">HA72_1588</name>
    <name evidence="3" type="ORF">MsedA_1611</name>
    <name evidence="4" type="ORF">MsedB_1613</name>
    <name evidence="5" type="ORF">MsedC_1611</name>
    <name evidence="6" type="ORF">MsedD_1612</name>
    <name evidence="7" type="ORF">MsedE_1615</name>
</gene>
<dbReference type="OMA" id="DESPFME"/>
<protein>
    <submittedName>
        <fullName evidence="2">Uncharacterized protein</fullName>
    </submittedName>
</protein>
<proteinExistence type="predicted"/>
<dbReference type="Proteomes" id="UP000062475">
    <property type="component" value="Chromosome"/>
</dbReference>
<dbReference type="EMBL" id="CP012172">
    <property type="protein sequence ID" value="AKV74583.1"/>
    <property type="molecule type" value="Genomic_DNA"/>
</dbReference>
<dbReference type="RefSeq" id="WP_012021530.1">
    <property type="nucleotide sequence ID" value="NZ_AP019770.1"/>
</dbReference>
<dbReference type="EMBL" id="CP012173">
    <property type="protein sequence ID" value="AKV76822.1"/>
    <property type="molecule type" value="Genomic_DNA"/>
</dbReference>
<dbReference type="EMBL" id="CP012175">
    <property type="protein sequence ID" value="AKV81318.1"/>
    <property type="molecule type" value="Genomic_DNA"/>
</dbReference>
<dbReference type="PATRIC" id="fig|43687.5.peg.1718"/>
<evidence type="ECO:0000313" key="6">
    <source>
        <dbReference type="EMBL" id="AKV81318.1"/>
    </source>
</evidence>
<accession>A0A088E7N5</accession>
<evidence type="ECO:0000313" key="4">
    <source>
        <dbReference type="EMBL" id="AKV76822.1"/>
    </source>
</evidence>
<dbReference type="Proteomes" id="UP000068832">
    <property type="component" value="Chromosome"/>
</dbReference>
<dbReference type="OrthoDB" id="36021at2157"/>
<name>A0A088E7N5_9CREN</name>
<dbReference type="Proteomes" id="UP000029084">
    <property type="component" value="Chromosome"/>
</dbReference>
<feature type="coiled-coil region" evidence="1">
    <location>
        <begin position="43"/>
        <end position="80"/>
    </location>
</feature>
<evidence type="ECO:0000313" key="13">
    <source>
        <dbReference type="Proteomes" id="UP000068832"/>
    </source>
</evidence>
<reference evidence="2 8" key="1">
    <citation type="journal article" date="2014" name="J. Bacteriol.">
        <title>Role of an Archaeal PitA Transporter in the Copper and Arsenic Resistance of Metallosphaera sedula, an Extreme Thermoacidophile.</title>
        <authorList>
            <person name="McCarthy S."/>
            <person name="Ai C."/>
            <person name="Wheaton G."/>
            <person name="Tevatia R."/>
            <person name="Eckrich V."/>
            <person name="Kelly R."/>
            <person name="Blum P."/>
        </authorList>
    </citation>
    <scope>NUCLEOTIDE SEQUENCE [LARGE SCALE GENOMIC DNA]</scope>
    <source>
        <strain evidence="2 8">CuR1</strain>
    </source>
</reference>
<evidence type="ECO:0000313" key="3">
    <source>
        <dbReference type="EMBL" id="AKV74583.1"/>
    </source>
</evidence>
<sequence length="117" mass="13843">MFETLLQIADELNKGNVTKAGKMILELTKEEEDEKILRVSSEIEKILRDLNSRESVLDEFEDEDLELRRIEMEMDDLRKRKLKVLSIYVLRKLSKGNMIIENMIRKSPIAQQPQTYM</sequence>